<dbReference type="AlphaFoldDB" id="A0AAV4XPI3"/>
<protein>
    <submittedName>
        <fullName evidence="1">Homeobox domain-containing protein</fullName>
    </submittedName>
</protein>
<organism evidence="1 2">
    <name type="scientific">Caerostris extrusa</name>
    <name type="common">Bark spider</name>
    <name type="synonym">Caerostris bankana</name>
    <dbReference type="NCBI Taxonomy" id="172846"/>
    <lineage>
        <taxon>Eukaryota</taxon>
        <taxon>Metazoa</taxon>
        <taxon>Ecdysozoa</taxon>
        <taxon>Arthropoda</taxon>
        <taxon>Chelicerata</taxon>
        <taxon>Arachnida</taxon>
        <taxon>Araneae</taxon>
        <taxon>Araneomorphae</taxon>
        <taxon>Entelegynae</taxon>
        <taxon>Araneoidea</taxon>
        <taxon>Araneidae</taxon>
        <taxon>Caerostris</taxon>
    </lineage>
</organism>
<dbReference type="GO" id="GO:0003677">
    <property type="term" value="F:DNA binding"/>
    <property type="evidence" value="ECO:0007669"/>
    <property type="project" value="UniProtKB-KW"/>
</dbReference>
<name>A0AAV4XPI3_CAEEX</name>
<evidence type="ECO:0000313" key="2">
    <source>
        <dbReference type="Proteomes" id="UP001054945"/>
    </source>
</evidence>
<comment type="caution">
    <text evidence="1">The sequence shown here is derived from an EMBL/GenBank/DDBJ whole genome shotgun (WGS) entry which is preliminary data.</text>
</comment>
<accession>A0AAV4XPI3</accession>
<evidence type="ECO:0000313" key="1">
    <source>
        <dbReference type="EMBL" id="GIY95658.1"/>
    </source>
</evidence>
<dbReference type="Proteomes" id="UP001054945">
    <property type="component" value="Unassembled WGS sequence"/>
</dbReference>
<sequence>MNYALVIAGRCLLGNGPPPDYDSRRSRTPDMYSTYPQYSTGGDSSSVSSTFNIYNVSLQNEFVPAMSERRMFIQHSEKDSDSDGRETMENPLDPSEYLVQNYSYSSESIQRTNSLEINVEDIISINREINSAISERNEAKLCAFLNGNTTLLDNAQILRIKAHLAFWDGRFMDVKEILRTSPTPFPLVYQNELQNLWTKASQFLEGNYSKSRAKRGFPFPSTIRIDAFKTLNDHYQQDQYPRLSTRIIIAQKIGYTEKKSE</sequence>
<keyword evidence="1" id="KW-0238">DNA-binding</keyword>
<gene>
    <name evidence="1" type="primary">AVEN_143501_1</name>
    <name evidence="1" type="ORF">CEXT_665391</name>
</gene>
<reference evidence="1 2" key="1">
    <citation type="submission" date="2021-06" db="EMBL/GenBank/DDBJ databases">
        <title>Caerostris extrusa draft genome.</title>
        <authorList>
            <person name="Kono N."/>
            <person name="Arakawa K."/>
        </authorList>
    </citation>
    <scope>NUCLEOTIDE SEQUENCE [LARGE SCALE GENOMIC DNA]</scope>
</reference>
<proteinExistence type="predicted"/>
<keyword evidence="1" id="KW-0371">Homeobox</keyword>
<keyword evidence="2" id="KW-1185">Reference proteome</keyword>
<dbReference type="EMBL" id="BPLR01017946">
    <property type="protein sequence ID" value="GIY95658.1"/>
    <property type="molecule type" value="Genomic_DNA"/>
</dbReference>